<dbReference type="GO" id="GO:0004799">
    <property type="term" value="F:thymidylate synthase activity"/>
    <property type="evidence" value="ECO:0007669"/>
    <property type="project" value="TreeGrafter"/>
</dbReference>
<evidence type="ECO:0000313" key="5">
    <source>
        <dbReference type="EMBL" id="OKH24543.1"/>
    </source>
</evidence>
<dbReference type="PANTHER" id="PTHR11548:SF1">
    <property type="entry name" value="THYMIDYLATE SYNTHASE 1"/>
    <property type="match status" value="1"/>
</dbReference>
<dbReference type="InterPro" id="IPR045097">
    <property type="entry name" value="Thymidate_synth/dCMP_Mease"/>
</dbReference>
<dbReference type="GO" id="GO:0005829">
    <property type="term" value="C:cytosol"/>
    <property type="evidence" value="ECO:0007669"/>
    <property type="project" value="TreeGrafter"/>
</dbReference>
<dbReference type="InterPro" id="IPR025595">
    <property type="entry name" value="PterinBD-DUF4346"/>
</dbReference>
<name>A0A1U7HLS5_9CYAN</name>
<evidence type="ECO:0000313" key="6">
    <source>
        <dbReference type="Proteomes" id="UP000186868"/>
    </source>
</evidence>
<dbReference type="RefSeq" id="WP_073599023.1">
    <property type="nucleotide sequence ID" value="NZ_MRCB01000006.1"/>
</dbReference>
<evidence type="ECO:0000259" key="4">
    <source>
        <dbReference type="Pfam" id="PF14251"/>
    </source>
</evidence>
<dbReference type="Proteomes" id="UP000186868">
    <property type="component" value="Unassembled WGS sequence"/>
</dbReference>
<dbReference type="Pfam" id="PF00303">
    <property type="entry name" value="Thymidylat_synt"/>
    <property type="match status" value="1"/>
</dbReference>
<accession>A0A1U7HLS5</accession>
<keyword evidence="2" id="KW-0808">Transferase</keyword>
<proteinExistence type="predicted"/>
<dbReference type="Pfam" id="PF14251">
    <property type="entry name" value="PterinBD-DUF4346"/>
    <property type="match status" value="1"/>
</dbReference>
<dbReference type="OrthoDB" id="427400at2"/>
<dbReference type="AlphaFoldDB" id="A0A1U7HLS5"/>
<evidence type="ECO:0000256" key="1">
    <source>
        <dbReference type="ARBA" id="ARBA00022603"/>
    </source>
</evidence>
<dbReference type="GO" id="GO:0006231">
    <property type="term" value="P:dTMP biosynthetic process"/>
    <property type="evidence" value="ECO:0007669"/>
    <property type="project" value="TreeGrafter"/>
</dbReference>
<keyword evidence="6" id="KW-1185">Reference proteome</keyword>
<comment type="caution">
    <text evidence="5">The sequence shown here is derived from an EMBL/GenBank/DDBJ whole genome shotgun (WGS) entry which is preliminary data.</text>
</comment>
<evidence type="ECO:0000259" key="3">
    <source>
        <dbReference type="Pfam" id="PF00303"/>
    </source>
</evidence>
<organism evidence="5 6">
    <name type="scientific">Hydrococcus rivularis NIES-593</name>
    <dbReference type="NCBI Taxonomy" id="1921803"/>
    <lineage>
        <taxon>Bacteria</taxon>
        <taxon>Bacillati</taxon>
        <taxon>Cyanobacteriota</taxon>
        <taxon>Cyanophyceae</taxon>
        <taxon>Pleurocapsales</taxon>
        <taxon>Hydrococcaceae</taxon>
        <taxon>Hydrococcus</taxon>
    </lineage>
</organism>
<gene>
    <name evidence="5" type="ORF">NIES593_07700</name>
</gene>
<dbReference type="CDD" id="cd00351">
    <property type="entry name" value="TS_Pyrimidine_HMase"/>
    <property type="match status" value="1"/>
</dbReference>
<sequence>MIVEKQTSTVFNYIPCEQFNQLICGYGQTAVITGWTVRQSVAKHLTPEEFAVVGNLYSATRGISPLIRNLLKNPHVRFLVILNATKEDKNSGSCECLLDFFRQGFTKGKSDTGRECWVINSKIRGYIDIEIPDSILEKLRQSLQWEEAKSIAQAVNFVKSYASRSPVEPWGDPLDNFPKVEIRPTILPGYRYGHRIEGETIAETWVKILHRIKTIGTIRPSQYGQWQELIDLVAIVTKEPTDLYFPNPNYLPVEREFIGDYRSQMLDDAPIREGVKYTYGQRLRSWFGRDQIEQAIEKLVTEKDSSRAVMSLWDVQDYENNDSPPCLNHIWLRIVDDELSLTATFRSNDMFSAWVANAMGLRALQQYIQEKINHKTDYSLKIGPLITVSQSAHIYDDCWEYADRIIQTEYPKICSSRNFDDPSGSFVINIKDREIIVEHLTPGSGEVVNCYSGKIARSIYQQIAADCPSLQVEHAMYLGTELQKAEIALSSPQSLVYTQDRPLKVQN</sequence>
<feature type="domain" description="Thymidylate synthase/dCMP hydroxymethylase" evidence="3">
    <location>
        <begin position="276"/>
        <end position="409"/>
    </location>
</feature>
<keyword evidence="1" id="KW-0489">Methyltransferase</keyword>
<evidence type="ECO:0000256" key="2">
    <source>
        <dbReference type="ARBA" id="ARBA00022679"/>
    </source>
</evidence>
<dbReference type="STRING" id="1921803.NIES593_07700"/>
<protein>
    <submittedName>
        <fullName evidence="5">Thymidylate synthase</fullName>
    </submittedName>
</protein>
<reference evidence="5 6" key="1">
    <citation type="submission" date="2016-11" db="EMBL/GenBank/DDBJ databases">
        <title>Draft Genome Sequences of Nine Cyanobacterial Strains from Diverse Habitats.</title>
        <authorList>
            <person name="Zhu T."/>
            <person name="Hou S."/>
            <person name="Lu X."/>
            <person name="Hess W.R."/>
        </authorList>
    </citation>
    <scope>NUCLEOTIDE SEQUENCE [LARGE SCALE GENOMIC DNA]</scope>
    <source>
        <strain evidence="5 6">NIES-593</strain>
    </source>
</reference>
<dbReference type="Gene3D" id="3.30.572.10">
    <property type="entry name" value="Thymidylate synthase/dCMP hydroxymethylase domain"/>
    <property type="match status" value="1"/>
</dbReference>
<dbReference type="PANTHER" id="PTHR11548">
    <property type="entry name" value="THYMIDYLATE SYNTHASE 1"/>
    <property type="match status" value="1"/>
</dbReference>
<dbReference type="EMBL" id="MRCB01000006">
    <property type="protein sequence ID" value="OKH24543.1"/>
    <property type="molecule type" value="Genomic_DNA"/>
</dbReference>
<dbReference type="SUPFAM" id="SSF55831">
    <property type="entry name" value="Thymidylate synthase/dCMP hydroxymethylase"/>
    <property type="match status" value="1"/>
</dbReference>
<dbReference type="InterPro" id="IPR023451">
    <property type="entry name" value="Thymidate_synth/dCMP_Mease_dom"/>
</dbReference>
<feature type="domain" description="DUF4346" evidence="4">
    <location>
        <begin position="421"/>
        <end position="500"/>
    </location>
</feature>
<dbReference type="InterPro" id="IPR036926">
    <property type="entry name" value="Thymidate_synth/dCMP_Mease_sf"/>
</dbReference>
<dbReference type="GO" id="GO:0032259">
    <property type="term" value="P:methylation"/>
    <property type="evidence" value="ECO:0007669"/>
    <property type="project" value="UniProtKB-KW"/>
</dbReference>